<evidence type="ECO:0000256" key="2">
    <source>
        <dbReference type="SAM" id="MobiDB-lite"/>
    </source>
</evidence>
<evidence type="ECO:0000313" key="4">
    <source>
        <dbReference type="Proteomes" id="UP001180020"/>
    </source>
</evidence>
<dbReference type="AlphaFoldDB" id="A0AAV9FEU8"/>
<dbReference type="PANTHER" id="PTHR36765:SF1">
    <property type="entry name" value="EXPRESSED PROTEIN"/>
    <property type="match status" value="1"/>
</dbReference>
<reference evidence="3" key="2">
    <citation type="submission" date="2023-06" db="EMBL/GenBank/DDBJ databases">
        <authorList>
            <person name="Ma L."/>
            <person name="Liu K.-W."/>
            <person name="Li Z."/>
            <person name="Hsiao Y.-Y."/>
            <person name="Qi Y."/>
            <person name="Fu T."/>
            <person name="Tang G."/>
            <person name="Zhang D."/>
            <person name="Sun W.-H."/>
            <person name="Liu D.-K."/>
            <person name="Li Y."/>
            <person name="Chen G.-Z."/>
            <person name="Liu X.-D."/>
            <person name="Liao X.-Y."/>
            <person name="Jiang Y.-T."/>
            <person name="Yu X."/>
            <person name="Hao Y."/>
            <person name="Huang J."/>
            <person name="Zhao X.-W."/>
            <person name="Ke S."/>
            <person name="Chen Y.-Y."/>
            <person name="Wu W.-L."/>
            <person name="Hsu J.-L."/>
            <person name="Lin Y.-F."/>
            <person name="Huang M.-D."/>
            <person name="Li C.-Y."/>
            <person name="Huang L."/>
            <person name="Wang Z.-W."/>
            <person name="Zhao X."/>
            <person name="Zhong W.-Y."/>
            <person name="Peng D.-H."/>
            <person name="Ahmad S."/>
            <person name="Lan S."/>
            <person name="Zhang J.-S."/>
            <person name="Tsai W.-C."/>
            <person name="Van De Peer Y."/>
            <person name="Liu Z.-J."/>
        </authorList>
    </citation>
    <scope>NUCLEOTIDE SEQUENCE</scope>
    <source>
        <strain evidence="3">CP</strain>
        <tissue evidence="3">Leaves</tissue>
    </source>
</reference>
<dbReference type="EMBL" id="JAUJYO010000002">
    <property type="protein sequence ID" value="KAK1323403.1"/>
    <property type="molecule type" value="Genomic_DNA"/>
</dbReference>
<gene>
    <name evidence="3" type="ORF">QJS10_CPA02g00395</name>
</gene>
<feature type="region of interest" description="Disordered" evidence="2">
    <location>
        <begin position="33"/>
        <end position="55"/>
    </location>
</feature>
<reference evidence="3" key="1">
    <citation type="journal article" date="2023" name="Nat. Commun.">
        <title>Diploid and tetraploid genomes of Acorus and the evolution of monocots.</title>
        <authorList>
            <person name="Ma L."/>
            <person name="Liu K.W."/>
            <person name="Li Z."/>
            <person name="Hsiao Y.Y."/>
            <person name="Qi Y."/>
            <person name="Fu T."/>
            <person name="Tang G.D."/>
            <person name="Zhang D."/>
            <person name="Sun W.H."/>
            <person name="Liu D.K."/>
            <person name="Li Y."/>
            <person name="Chen G.Z."/>
            <person name="Liu X.D."/>
            <person name="Liao X.Y."/>
            <person name="Jiang Y.T."/>
            <person name="Yu X."/>
            <person name="Hao Y."/>
            <person name="Huang J."/>
            <person name="Zhao X.W."/>
            <person name="Ke S."/>
            <person name="Chen Y.Y."/>
            <person name="Wu W.L."/>
            <person name="Hsu J.L."/>
            <person name="Lin Y.F."/>
            <person name="Huang M.D."/>
            <person name="Li C.Y."/>
            <person name="Huang L."/>
            <person name="Wang Z.W."/>
            <person name="Zhao X."/>
            <person name="Zhong W.Y."/>
            <person name="Peng D.H."/>
            <person name="Ahmad S."/>
            <person name="Lan S."/>
            <person name="Zhang J.S."/>
            <person name="Tsai W.C."/>
            <person name="Van de Peer Y."/>
            <person name="Liu Z.J."/>
        </authorList>
    </citation>
    <scope>NUCLEOTIDE SEQUENCE</scope>
    <source>
        <strain evidence="3">CP</strain>
    </source>
</reference>
<proteinExistence type="predicted"/>
<name>A0AAV9FEU8_ACOCL</name>
<dbReference type="PANTHER" id="PTHR36765">
    <property type="entry name" value="EXPRESSED PROTEIN"/>
    <property type="match status" value="1"/>
</dbReference>
<evidence type="ECO:0000256" key="1">
    <source>
        <dbReference type="SAM" id="Coils"/>
    </source>
</evidence>
<comment type="caution">
    <text evidence="3">The sequence shown here is derived from an EMBL/GenBank/DDBJ whole genome shotgun (WGS) entry which is preliminary data.</text>
</comment>
<feature type="compositionally biased region" description="Basic and acidic residues" evidence="2">
    <location>
        <begin position="37"/>
        <end position="46"/>
    </location>
</feature>
<dbReference type="Proteomes" id="UP001180020">
    <property type="component" value="Unassembled WGS sequence"/>
</dbReference>
<organism evidence="3 4">
    <name type="scientific">Acorus calamus</name>
    <name type="common">Sweet flag</name>
    <dbReference type="NCBI Taxonomy" id="4465"/>
    <lineage>
        <taxon>Eukaryota</taxon>
        <taxon>Viridiplantae</taxon>
        <taxon>Streptophyta</taxon>
        <taxon>Embryophyta</taxon>
        <taxon>Tracheophyta</taxon>
        <taxon>Spermatophyta</taxon>
        <taxon>Magnoliopsida</taxon>
        <taxon>Liliopsida</taxon>
        <taxon>Acoraceae</taxon>
        <taxon>Acorus</taxon>
    </lineage>
</organism>
<evidence type="ECO:0000313" key="3">
    <source>
        <dbReference type="EMBL" id="KAK1323403.1"/>
    </source>
</evidence>
<keyword evidence="4" id="KW-1185">Reference proteome</keyword>
<keyword evidence="1" id="KW-0175">Coiled coil</keyword>
<protein>
    <submittedName>
        <fullName evidence="3">Uncharacterized protein</fullName>
    </submittedName>
</protein>
<feature type="coiled-coil region" evidence="1">
    <location>
        <begin position="160"/>
        <end position="187"/>
    </location>
</feature>
<sequence length="213" mass="23555">MDNSSSSSSSSSDGDAEWRAAIDSIASSAIVFPTKSVSEHRGDGDRPMGTSRGPNLYQLKAQKLLEGILDKSLVMVKDPIPCSDEDPQENEVGIRLFQNAPSGIIFDPIDETQPIRRRPRILPGEEVDEKSKKFKQQIISVAVDGYDIMAAAKHACERSFAKFEAKNAAAEAAAKREEERVAKLKKLRGEKWLPSIAREMKTAKLQDDLVQRK</sequence>
<accession>A0AAV9FEU8</accession>